<reference evidence="1 2" key="1">
    <citation type="submission" date="2019-04" db="EMBL/GenBank/DDBJ databases">
        <title>Genome sequence of Bacillus hwajinpoensis strain Y2.</title>
        <authorList>
            <person name="Fair J.L."/>
            <person name="Maclea K.S."/>
        </authorList>
    </citation>
    <scope>NUCLEOTIDE SEQUENCE [LARGE SCALE GENOMIC DNA]</scope>
    <source>
        <strain evidence="1 2">Y2</strain>
    </source>
</reference>
<evidence type="ECO:0008006" key="3">
    <source>
        <dbReference type="Google" id="ProtNLM"/>
    </source>
</evidence>
<sequence>MKKKWISILGTSVLLISAGCQNDKEITPDNNSEVVEVQEGDTELISLEESSLYEEFESKQIDHVHGIGYPGNRNELLIATHNGPIIYQNNSWYEATTNNNDYMGFTAVSDGFYSSGHPGEGSDLPNPLGLIKSSDRGNTLEELGFQGESDFHFLAVGYNTHAIYAVNQQKNSKMDVGVYYSENAKDWERVQLNGTPDKVAGIFTHPSDSNVLAITSPTGLYVSSDQGKSFNRVTEEVGISTMVFLEDKLLYAKQDTNKQLVLQDLSNGEQKEISMPNEELKTIDYITVNPQNEQEIVFHTKEESIYQTTDSGETWETLVKQGKVVKK</sequence>
<dbReference type="Gene3D" id="2.130.10.10">
    <property type="entry name" value="YVTN repeat-like/Quinoprotein amine dehydrogenase"/>
    <property type="match status" value="1"/>
</dbReference>
<gene>
    <name evidence="1" type="ORF">FBF83_00515</name>
</gene>
<dbReference type="RefSeq" id="WP_136945206.1">
    <property type="nucleotide sequence ID" value="NZ_SWFM01000001.1"/>
</dbReference>
<dbReference type="InterPro" id="IPR015943">
    <property type="entry name" value="WD40/YVTN_repeat-like_dom_sf"/>
</dbReference>
<accession>A0A4U1MIX8</accession>
<dbReference type="AlphaFoldDB" id="A0A4U1MIX8"/>
<protein>
    <recommendedName>
        <fullName evidence="3">Sortilin N-terminal domain-containing protein</fullName>
    </recommendedName>
</protein>
<dbReference type="PROSITE" id="PS51257">
    <property type="entry name" value="PROKAR_LIPOPROTEIN"/>
    <property type="match status" value="1"/>
</dbReference>
<dbReference type="SUPFAM" id="SSF110296">
    <property type="entry name" value="Oligoxyloglucan reducing end-specific cellobiohydrolase"/>
    <property type="match status" value="1"/>
</dbReference>
<name>A0A4U1MIX8_9BACL</name>
<organism evidence="1 2">
    <name type="scientific">Guptibacillus hwajinpoensis</name>
    <dbReference type="NCBI Taxonomy" id="208199"/>
    <lineage>
        <taxon>Bacteria</taxon>
        <taxon>Bacillati</taxon>
        <taxon>Bacillota</taxon>
        <taxon>Bacilli</taxon>
        <taxon>Bacillales</taxon>
        <taxon>Guptibacillaceae</taxon>
        <taxon>Guptibacillus</taxon>
    </lineage>
</organism>
<dbReference type="OrthoDB" id="9764804at2"/>
<dbReference type="NCBIfam" id="NF045728">
    <property type="entry name" value="glycosyl_F510_1955"/>
    <property type="match status" value="1"/>
</dbReference>
<dbReference type="InterPro" id="IPR054817">
    <property type="entry name" value="Glycosyl_F510_1955-like"/>
</dbReference>
<evidence type="ECO:0000313" key="2">
    <source>
        <dbReference type="Proteomes" id="UP000310541"/>
    </source>
</evidence>
<proteinExistence type="predicted"/>
<dbReference type="Proteomes" id="UP000310541">
    <property type="component" value="Unassembled WGS sequence"/>
</dbReference>
<comment type="caution">
    <text evidence="1">The sequence shown here is derived from an EMBL/GenBank/DDBJ whole genome shotgun (WGS) entry which is preliminary data.</text>
</comment>
<dbReference type="EMBL" id="SWFM01000001">
    <property type="protein sequence ID" value="TKD71329.1"/>
    <property type="molecule type" value="Genomic_DNA"/>
</dbReference>
<evidence type="ECO:0000313" key="1">
    <source>
        <dbReference type="EMBL" id="TKD71329.1"/>
    </source>
</evidence>